<evidence type="ECO:0000313" key="2">
    <source>
        <dbReference type="Proteomes" id="UP000429607"/>
    </source>
</evidence>
<gene>
    <name evidence="1" type="ORF">PR001_g6026</name>
</gene>
<reference evidence="1 2" key="1">
    <citation type="submission" date="2018-09" db="EMBL/GenBank/DDBJ databases">
        <title>Genomic investigation of the strawberry pathogen Phytophthora fragariae indicates pathogenicity is determined by transcriptional variation in three key races.</title>
        <authorList>
            <person name="Adams T.M."/>
            <person name="Armitage A.D."/>
            <person name="Sobczyk M.K."/>
            <person name="Bates H.J."/>
            <person name="Dunwell J.M."/>
            <person name="Nellist C.F."/>
            <person name="Harrison R.J."/>
        </authorList>
    </citation>
    <scope>NUCLEOTIDE SEQUENCE [LARGE SCALE GENOMIC DNA]</scope>
    <source>
        <strain evidence="1 2">SCRP249</strain>
    </source>
</reference>
<accession>A0A6A3NKN9</accession>
<dbReference type="EMBL" id="QXFV01000277">
    <property type="protein sequence ID" value="KAE9042855.1"/>
    <property type="molecule type" value="Genomic_DNA"/>
</dbReference>
<dbReference type="PANTHER" id="PTHR46599:SF3">
    <property type="entry name" value="PIGGYBAC TRANSPOSABLE ELEMENT-DERIVED PROTEIN 4"/>
    <property type="match status" value="1"/>
</dbReference>
<sequence length="122" mass="13557">MFVPDKPHRYGSNVFMTCDSPTAYCHRFEMYACKRESGASDAKFDHKTGGSLDQASQHTAWHVHVFPAPTMVAFHWWDWKSVHYLCTGSVMSESSIGRKVKRVGALTVPGAGDGLPALNGRR</sequence>
<comment type="caution">
    <text evidence="1">The sequence shown here is derived from an EMBL/GenBank/DDBJ whole genome shotgun (WGS) entry which is preliminary data.</text>
</comment>
<dbReference type="AlphaFoldDB" id="A0A6A3NKN9"/>
<dbReference type="Proteomes" id="UP000429607">
    <property type="component" value="Unassembled WGS sequence"/>
</dbReference>
<organism evidence="1 2">
    <name type="scientific">Phytophthora rubi</name>
    <dbReference type="NCBI Taxonomy" id="129364"/>
    <lineage>
        <taxon>Eukaryota</taxon>
        <taxon>Sar</taxon>
        <taxon>Stramenopiles</taxon>
        <taxon>Oomycota</taxon>
        <taxon>Peronosporomycetes</taxon>
        <taxon>Peronosporales</taxon>
        <taxon>Peronosporaceae</taxon>
        <taxon>Phytophthora</taxon>
    </lineage>
</organism>
<protein>
    <submittedName>
        <fullName evidence="1">Uncharacterized protein</fullName>
    </submittedName>
</protein>
<dbReference type="PANTHER" id="PTHR46599">
    <property type="entry name" value="PIGGYBAC TRANSPOSABLE ELEMENT-DERIVED PROTEIN 4"/>
    <property type="match status" value="1"/>
</dbReference>
<proteinExistence type="predicted"/>
<evidence type="ECO:0000313" key="1">
    <source>
        <dbReference type="EMBL" id="KAE9042855.1"/>
    </source>
</evidence>
<name>A0A6A3NKN9_9STRA</name>